<proteinExistence type="predicted"/>
<accession>A0AA38RMA5</accession>
<feature type="domain" description="HAM1-like N-terminal" evidence="2">
    <location>
        <begin position="25"/>
        <end position="187"/>
    </location>
</feature>
<dbReference type="SUPFAM" id="SSF55394">
    <property type="entry name" value="Bactericidal permeability-increasing protein, BPI"/>
    <property type="match status" value="1"/>
</dbReference>
<evidence type="ECO:0000256" key="1">
    <source>
        <dbReference type="SAM" id="MobiDB-lite"/>
    </source>
</evidence>
<dbReference type="AlphaFoldDB" id="A0AA38RMA5"/>
<dbReference type="PANTHER" id="PTHR31138:SF4">
    <property type="entry name" value="DUF5923 DOMAIN-CONTAINING PROTEIN"/>
    <property type="match status" value="1"/>
</dbReference>
<evidence type="ECO:0000259" key="2">
    <source>
        <dbReference type="Pfam" id="PF19343"/>
    </source>
</evidence>
<gene>
    <name evidence="3" type="ORF">NKR23_g7225</name>
</gene>
<dbReference type="Pfam" id="PF19343">
    <property type="entry name" value="HAM1_N"/>
    <property type="match status" value="2"/>
</dbReference>
<dbReference type="Proteomes" id="UP001174694">
    <property type="component" value="Unassembled WGS sequence"/>
</dbReference>
<feature type="region of interest" description="Disordered" evidence="1">
    <location>
        <begin position="187"/>
        <end position="220"/>
    </location>
</feature>
<organism evidence="3 4">
    <name type="scientific">Pleurostoma richardsiae</name>
    <dbReference type="NCBI Taxonomy" id="41990"/>
    <lineage>
        <taxon>Eukaryota</taxon>
        <taxon>Fungi</taxon>
        <taxon>Dikarya</taxon>
        <taxon>Ascomycota</taxon>
        <taxon>Pezizomycotina</taxon>
        <taxon>Sordariomycetes</taxon>
        <taxon>Sordariomycetidae</taxon>
        <taxon>Calosphaeriales</taxon>
        <taxon>Pleurostomataceae</taxon>
        <taxon>Pleurostoma</taxon>
    </lineage>
</organism>
<protein>
    <submittedName>
        <fullName evidence="3">Bactericidal permeability-increasing protein</fullName>
    </submittedName>
</protein>
<feature type="domain" description="HAM1-like N-terminal" evidence="2">
    <location>
        <begin position="224"/>
        <end position="578"/>
    </location>
</feature>
<dbReference type="InterPro" id="IPR017943">
    <property type="entry name" value="Bactericidal_perm-incr_a/b_dom"/>
</dbReference>
<name>A0AA38RMA5_9PEZI</name>
<dbReference type="InterPro" id="IPR045967">
    <property type="entry name" value="HAM1-like_N"/>
</dbReference>
<evidence type="ECO:0000313" key="3">
    <source>
        <dbReference type="EMBL" id="KAJ9142419.1"/>
    </source>
</evidence>
<dbReference type="PANTHER" id="PTHR31138">
    <property type="entry name" value="CHROMOSOME 19, WHOLE GENOME SHOTGUN SEQUENCE"/>
    <property type="match status" value="1"/>
</dbReference>
<keyword evidence="4" id="KW-1185">Reference proteome</keyword>
<dbReference type="EMBL" id="JANBVO010000022">
    <property type="protein sequence ID" value="KAJ9142419.1"/>
    <property type="molecule type" value="Genomic_DNA"/>
</dbReference>
<dbReference type="GO" id="GO:0008289">
    <property type="term" value="F:lipid binding"/>
    <property type="evidence" value="ECO:0007669"/>
    <property type="project" value="InterPro"/>
</dbReference>
<comment type="caution">
    <text evidence="3">The sequence shown here is derived from an EMBL/GenBank/DDBJ whole genome shotgun (WGS) entry which is preliminary data.</text>
</comment>
<evidence type="ECO:0000313" key="4">
    <source>
        <dbReference type="Proteomes" id="UP001174694"/>
    </source>
</evidence>
<reference evidence="3" key="1">
    <citation type="submission" date="2022-07" db="EMBL/GenBank/DDBJ databases">
        <title>Fungi with potential for degradation of polypropylene.</title>
        <authorList>
            <person name="Gostincar C."/>
        </authorList>
    </citation>
    <scope>NUCLEOTIDE SEQUENCE</scope>
    <source>
        <strain evidence="3">EXF-13308</strain>
    </source>
</reference>
<sequence length="742" mass="84470">MLSSCFGFRKSRAEDREPLLPQYRDDTVMQRELHQKLHTYQMLRALTKGYMPSNEQVIVNLRTLLASDFLRPESGEELSDSGRALVYFLNEWIKQFIELLQHKNSEDQIQDFIWYLSKSRVSIDMEDIANRATKAKSKANTAAAYKSLQTVGSLLLTNSDFRIFLSDLSTIGREVFRDTAFTLSEVSQEAGKRLEPPKDEQEALKKPGADGDTAPSSDDLGHEVAEVSQVVAEGAQKIAKEAENSFVDKVTGDEKDTLLFRLKQAVTKLRHRRDYSDSVSTLSLLLKRYALVYSHVVQDTVQTVEQDVDVNTETDRAVRNFWTFVKSFGDRKEWEQLESRFKEVMQHGSTDPQFDELVRQTGNAVQDMVSDPGFFDHAEQRFQDLRAQSKKLATGSSLREDIDGLLAQMQSVLQSVLRDQDISKLIRTSTHIAKILSPANQYTNTELVTDSINVFVPMLVQAIQYVPIPRLEVSTPDIDLLLENLILEPGTTVNHTSFLPYRLRIETRNDIEIRKARFRTTSAVQSLIAIKIDGMSIRADEIGYWLRAHPGLLRLADEGIASFALDERGIDIHIDVEVGKDRLEKILTLRSVRVKIHKLNYKLRKSKFAFCAWLFKPLLRPIIRKALEVQMATAIADLLHAANRELLYARERLRATRIADPDDLWTFLKAVAARLVPEPDPDLYTRVGIAQPGQGVFRGVYAPGSVIKLWNDEAARAPDRIRENERDGWRNDIFDVHVANLT</sequence>
<feature type="compositionally biased region" description="Basic and acidic residues" evidence="1">
    <location>
        <begin position="190"/>
        <end position="209"/>
    </location>
</feature>